<protein>
    <recommendedName>
        <fullName evidence="5">Oxygen sensor histidine kinase NreB</fullName>
        <ecNumber evidence="4">2.7.13.3</ecNumber>
    </recommendedName>
    <alternativeName>
        <fullName evidence="18">Nitrogen regulation protein B</fullName>
    </alternativeName>
</protein>
<proteinExistence type="predicted"/>
<comment type="function">
    <text evidence="17">Member of the two-component regulatory system NreB/NreC involved in the control of dissimilatory nitrate/nitrite reduction in response to oxygen. NreB functions as a direct oxygen sensor histidine kinase which is autophosphorylated, in the absence of oxygen, probably at the conserved histidine residue, and transfers its phosphate group probably to a conserved aspartate residue of NreC. NreB/NreC activates the expression of the nitrate (narGHJI) and nitrite (nir) reductase operons, as well as the putative nitrate transporter gene narT.</text>
</comment>
<gene>
    <name evidence="21" type="ORF">H3H32_26565</name>
</gene>
<evidence type="ECO:0000256" key="8">
    <source>
        <dbReference type="ARBA" id="ARBA00022553"/>
    </source>
</evidence>
<evidence type="ECO:0000313" key="22">
    <source>
        <dbReference type="Proteomes" id="UP000515369"/>
    </source>
</evidence>
<evidence type="ECO:0000256" key="15">
    <source>
        <dbReference type="ARBA" id="ARBA00023012"/>
    </source>
</evidence>
<feature type="domain" description="Histidine kinase" evidence="20">
    <location>
        <begin position="64"/>
        <end position="260"/>
    </location>
</feature>
<reference evidence="21 22" key="1">
    <citation type="submission" date="2020-07" db="EMBL/GenBank/DDBJ databases">
        <title>Spirosoma foliorum sp. nov., isolated from the leaves on the Nejang mountain Korea, Republic of.</title>
        <authorList>
            <person name="Ho H."/>
            <person name="Lee Y.-J."/>
            <person name="Nurcahyanto D.-A."/>
            <person name="Kim S.-G."/>
        </authorList>
    </citation>
    <scope>NUCLEOTIDE SEQUENCE [LARGE SCALE GENOMIC DNA]</scope>
    <source>
        <strain evidence="21 22">PL0136</strain>
    </source>
</reference>
<dbReference type="InterPro" id="IPR011712">
    <property type="entry name" value="Sig_transdc_His_kin_sub3_dim/P"/>
</dbReference>
<keyword evidence="19" id="KW-0812">Transmembrane</keyword>
<keyword evidence="6" id="KW-0004">4Fe-4S</keyword>
<sequence>MSISYLPIVATLALLVLAIAVISFALRYQKRQLENFQEKQFLKATFEQETLKSQIEIQNQTLQSIGQELHDNIGQILSLAKLNMDILEETLPVPAAQPYIMQTSELIDQAIQDLRELSKSLDEDYVQDFGLQQSIAHELQRISRTKRFNAELLVDGEPTSLGQKREIVLFRVVQELLNNAIKHSKASQLIVALSYTSIQFNLSVSDNGVGFDWTSVQQSETKGSGIRNIQRRINLIGGTCQWKATPGEGTRISIAIPLGIE</sequence>
<comment type="cofactor">
    <cofactor evidence="2">
        <name>[4Fe-4S] cluster</name>
        <dbReference type="ChEBI" id="CHEBI:49883"/>
    </cofactor>
</comment>
<keyword evidence="10" id="KW-0479">Metal-binding</keyword>
<dbReference type="EMBL" id="CP059732">
    <property type="protein sequence ID" value="QMW01495.1"/>
    <property type="molecule type" value="Genomic_DNA"/>
</dbReference>
<evidence type="ECO:0000256" key="12">
    <source>
        <dbReference type="ARBA" id="ARBA00022777"/>
    </source>
</evidence>
<dbReference type="PANTHER" id="PTHR24421">
    <property type="entry name" value="NITRATE/NITRITE SENSOR PROTEIN NARX-RELATED"/>
    <property type="match status" value="1"/>
</dbReference>
<evidence type="ECO:0000256" key="19">
    <source>
        <dbReference type="SAM" id="Phobius"/>
    </source>
</evidence>
<dbReference type="PRINTS" id="PR00344">
    <property type="entry name" value="BCTRLSENSOR"/>
</dbReference>
<keyword evidence="16" id="KW-0411">Iron-sulfur</keyword>
<dbReference type="SUPFAM" id="SSF55874">
    <property type="entry name" value="ATPase domain of HSP90 chaperone/DNA topoisomerase II/histidine kinase"/>
    <property type="match status" value="1"/>
</dbReference>
<evidence type="ECO:0000256" key="13">
    <source>
        <dbReference type="ARBA" id="ARBA00022840"/>
    </source>
</evidence>
<dbReference type="Pfam" id="PF02518">
    <property type="entry name" value="HATPase_c"/>
    <property type="match status" value="1"/>
</dbReference>
<keyword evidence="12 21" id="KW-0418">Kinase</keyword>
<dbReference type="Pfam" id="PF07730">
    <property type="entry name" value="HisKA_3"/>
    <property type="match status" value="1"/>
</dbReference>
<dbReference type="SMART" id="SM00387">
    <property type="entry name" value="HATPase_c"/>
    <property type="match status" value="1"/>
</dbReference>
<evidence type="ECO:0000256" key="1">
    <source>
        <dbReference type="ARBA" id="ARBA00000085"/>
    </source>
</evidence>
<keyword evidence="8" id="KW-0597">Phosphoprotein</keyword>
<dbReference type="Gene3D" id="3.30.565.10">
    <property type="entry name" value="Histidine kinase-like ATPase, C-terminal domain"/>
    <property type="match status" value="1"/>
</dbReference>
<keyword evidence="9" id="KW-0808">Transferase</keyword>
<dbReference type="InterPro" id="IPR050482">
    <property type="entry name" value="Sensor_HK_TwoCompSys"/>
</dbReference>
<dbReference type="GO" id="GO:0051539">
    <property type="term" value="F:4 iron, 4 sulfur cluster binding"/>
    <property type="evidence" value="ECO:0007669"/>
    <property type="project" value="UniProtKB-KW"/>
</dbReference>
<keyword evidence="19" id="KW-1133">Transmembrane helix</keyword>
<evidence type="ECO:0000256" key="2">
    <source>
        <dbReference type="ARBA" id="ARBA00001966"/>
    </source>
</evidence>
<evidence type="ECO:0000256" key="17">
    <source>
        <dbReference type="ARBA" id="ARBA00024827"/>
    </source>
</evidence>
<evidence type="ECO:0000256" key="14">
    <source>
        <dbReference type="ARBA" id="ARBA00023004"/>
    </source>
</evidence>
<evidence type="ECO:0000256" key="18">
    <source>
        <dbReference type="ARBA" id="ARBA00030800"/>
    </source>
</evidence>
<evidence type="ECO:0000256" key="5">
    <source>
        <dbReference type="ARBA" id="ARBA00017322"/>
    </source>
</evidence>
<dbReference type="CDD" id="cd16917">
    <property type="entry name" value="HATPase_UhpB-NarQ-NarX-like"/>
    <property type="match status" value="1"/>
</dbReference>
<dbReference type="KEGG" id="sfol:H3H32_26565"/>
<accession>A0A7G5GRK3</accession>
<evidence type="ECO:0000313" key="21">
    <source>
        <dbReference type="EMBL" id="QMW01495.1"/>
    </source>
</evidence>
<evidence type="ECO:0000256" key="3">
    <source>
        <dbReference type="ARBA" id="ARBA00004496"/>
    </source>
</evidence>
<keyword evidence="22" id="KW-1185">Reference proteome</keyword>
<dbReference type="GO" id="GO:0016020">
    <property type="term" value="C:membrane"/>
    <property type="evidence" value="ECO:0007669"/>
    <property type="project" value="InterPro"/>
</dbReference>
<keyword evidence="7" id="KW-0963">Cytoplasm</keyword>
<dbReference type="GO" id="GO:0000155">
    <property type="term" value="F:phosphorelay sensor kinase activity"/>
    <property type="evidence" value="ECO:0007669"/>
    <property type="project" value="InterPro"/>
</dbReference>
<dbReference type="InterPro" id="IPR036890">
    <property type="entry name" value="HATPase_C_sf"/>
</dbReference>
<feature type="transmembrane region" description="Helical" evidence="19">
    <location>
        <begin position="6"/>
        <end position="26"/>
    </location>
</feature>
<keyword evidence="19" id="KW-0472">Membrane</keyword>
<evidence type="ECO:0000256" key="9">
    <source>
        <dbReference type="ARBA" id="ARBA00022679"/>
    </source>
</evidence>
<keyword evidence="11" id="KW-0547">Nucleotide-binding</keyword>
<dbReference type="PROSITE" id="PS50109">
    <property type="entry name" value="HIS_KIN"/>
    <property type="match status" value="1"/>
</dbReference>
<dbReference type="GO" id="GO:0046872">
    <property type="term" value="F:metal ion binding"/>
    <property type="evidence" value="ECO:0007669"/>
    <property type="project" value="UniProtKB-KW"/>
</dbReference>
<organism evidence="21 22">
    <name type="scientific">Spirosoma foliorum</name>
    <dbReference type="NCBI Taxonomy" id="2710596"/>
    <lineage>
        <taxon>Bacteria</taxon>
        <taxon>Pseudomonadati</taxon>
        <taxon>Bacteroidota</taxon>
        <taxon>Cytophagia</taxon>
        <taxon>Cytophagales</taxon>
        <taxon>Cytophagaceae</taxon>
        <taxon>Spirosoma</taxon>
    </lineage>
</organism>
<dbReference type="GO" id="GO:0005524">
    <property type="term" value="F:ATP binding"/>
    <property type="evidence" value="ECO:0007669"/>
    <property type="project" value="UniProtKB-KW"/>
</dbReference>
<dbReference type="InterPro" id="IPR004358">
    <property type="entry name" value="Sig_transdc_His_kin-like_C"/>
</dbReference>
<evidence type="ECO:0000256" key="16">
    <source>
        <dbReference type="ARBA" id="ARBA00023014"/>
    </source>
</evidence>
<dbReference type="AlphaFoldDB" id="A0A7G5GRK3"/>
<comment type="catalytic activity">
    <reaction evidence="1">
        <text>ATP + protein L-histidine = ADP + protein N-phospho-L-histidine.</text>
        <dbReference type="EC" id="2.7.13.3"/>
    </reaction>
</comment>
<evidence type="ECO:0000259" key="20">
    <source>
        <dbReference type="PROSITE" id="PS50109"/>
    </source>
</evidence>
<dbReference type="Gene3D" id="1.20.5.1930">
    <property type="match status" value="1"/>
</dbReference>
<keyword evidence="13" id="KW-0067">ATP-binding</keyword>
<dbReference type="GO" id="GO:0046983">
    <property type="term" value="F:protein dimerization activity"/>
    <property type="evidence" value="ECO:0007669"/>
    <property type="project" value="InterPro"/>
</dbReference>
<dbReference type="InterPro" id="IPR005467">
    <property type="entry name" value="His_kinase_dom"/>
</dbReference>
<comment type="subcellular location">
    <subcellularLocation>
        <location evidence="3">Cytoplasm</location>
    </subcellularLocation>
</comment>
<evidence type="ECO:0000256" key="7">
    <source>
        <dbReference type="ARBA" id="ARBA00022490"/>
    </source>
</evidence>
<dbReference type="PANTHER" id="PTHR24421:SF10">
    <property type="entry name" value="NITRATE_NITRITE SENSOR PROTEIN NARQ"/>
    <property type="match status" value="1"/>
</dbReference>
<dbReference type="Proteomes" id="UP000515369">
    <property type="component" value="Chromosome"/>
</dbReference>
<dbReference type="GO" id="GO:0005737">
    <property type="term" value="C:cytoplasm"/>
    <property type="evidence" value="ECO:0007669"/>
    <property type="project" value="UniProtKB-SubCell"/>
</dbReference>
<dbReference type="InterPro" id="IPR003594">
    <property type="entry name" value="HATPase_dom"/>
</dbReference>
<evidence type="ECO:0000256" key="4">
    <source>
        <dbReference type="ARBA" id="ARBA00012438"/>
    </source>
</evidence>
<evidence type="ECO:0000256" key="10">
    <source>
        <dbReference type="ARBA" id="ARBA00022723"/>
    </source>
</evidence>
<keyword evidence="15" id="KW-0902">Two-component regulatory system</keyword>
<name>A0A7G5GRK3_9BACT</name>
<dbReference type="EC" id="2.7.13.3" evidence="4"/>
<keyword evidence="14" id="KW-0408">Iron</keyword>
<evidence type="ECO:0000256" key="11">
    <source>
        <dbReference type="ARBA" id="ARBA00022741"/>
    </source>
</evidence>
<dbReference type="RefSeq" id="WP_182458777.1">
    <property type="nucleotide sequence ID" value="NZ_CP059732.1"/>
</dbReference>
<evidence type="ECO:0000256" key="6">
    <source>
        <dbReference type="ARBA" id="ARBA00022485"/>
    </source>
</evidence>